<dbReference type="AlphaFoldDB" id="A0A699TT37"/>
<accession>A0A699TT37</accession>
<name>A0A699TT37_TANCI</name>
<evidence type="ECO:0000313" key="2">
    <source>
        <dbReference type="EMBL" id="GFD12960.1"/>
    </source>
</evidence>
<feature type="compositionally biased region" description="Basic and acidic residues" evidence="1">
    <location>
        <begin position="10"/>
        <end position="20"/>
    </location>
</feature>
<sequence>MAVESAQTAGHRDPGAGHRALDRALQYTDAAVACRSTRLAGTRGQAVALSSVRPDAGDAVDWLGDDFGGRGSGDAQQLSAPAVDCRRPRGNFRLLAQGPSVSGVSVFPDHPHAPGGGTVSRLGQKGR</sequence>
<dbReference type="EMBL" id="BKCJ011269229">
    <property type="protein sequence ID" value="GFD12960.1"/>
    <property type="molecule type" value="Genomic_DNA"/>
</dbReference>
<reference evidence="2" key="1">
    <citation type="journal article" date="2019" name="Sci. Rep.">
        <title>Draft genome of Tanacetum cinerariifolium, the natural source of mosquito coil.</title>
        <authorList>
            <person name="Yamashiro T."/>
            <person name="Shiraishi A."/>
            <person name="Satake H."/>
            <person name="Nakayama K."/>
        </authorList>
    </citation>
    <scope>NUCLEOTIDE SEQUENCE</scope>
</reference>
<organism evidence="2">
    <name type="scientific">Tanacetum cinerariifolium</name>
    <name type="common">Dalmatian daisy</name>
    <name type="synonym">Chrysanthemum cinerariifolium</name>
    <dbReference type="NCBI Taxonomy" id="118510"/>
    <lineage>
        <taxon>Eukaryota</taxon>
        <taxon>Viridiplantae</taxon>
        <taxon>Streptophyta</taxon>
        <taxon>Embryophyta</taxon>
        <taxon>Tracheophyta</taxon>
        <taxon>Spermatophyta</taxon>
        <taxon>Magnoliopsida</taxon>
        <taxon>eudicotyledons</taxon>
        <taxon>Gunneridae</taxon>
        <taxon>Pentapetalae</taxon>
        <taxon>asterids</taxon>
        <taxon>campanulids</taxon>
        <taxon>Asterales</taxon>
        <taxon>Asteraceae</taxon>
        <taxon>Asteroideae</taxon>
        <taxon>Anthemideae</taxon>
        <taxon>Anthemidinae</taxon>
        <taxon>Tanacetum</taxon>
    </lineage>
</organism>
<comment type="caution">
    <text evidence="2">The sequence shown here is derived from an EMBL/GenBank/DDBJ whole genome shotgun (WGS) entry which is preliminary data.</text>
</comment>
<proteinExistence type="predicted"/>
<feature type="non-terminal residue" evidence="2">
    <location>
        <position position="127"/>
    </location>
</feature>
<feature type="region of interest" description="Disordered" evidence="1">
    <location>
        <begin position="103"/>
        <end position="127"/>
    </location>
</feature>
<protein>
    <submittedName>
        <fullName evidence="2">Uncharacterized protein</fullName>
    </submittedName>
</protein>
<gene>
    <name evidence="2" type="ORF">Tci_884929</name>
</gene>
<feature type="region of interest" description="Disordered" evidence="1">
    <location>
        <begin position="1"/>
        <end position="20"/>
    </location>
</feature>
<evidence type="ECO:0000256" key="1">
    <source>
        <dbReference type="SAM" id="MobiDB-lite"/>
    </source>
</evidence>